<keyword evidence="1" id="KW-0472">Membrane</keyword>
<dbReference type="EMBL" id="KN837182">
    <property type="protein sequence ID" value="KIJ36097.1"/>
    <property type="molecule type" value="Genomic_DNA"/>
</dbReference>
<organism evidence="2 3">
    <name type="scientific">Sphaerobolus stellatus (strain SS14)</name>
    <dbReference type="NCBI Taxonomy" id="990650"/>
    <lineage>
        <taxon>Eukaryota</taxon>
        <taxon>Fungi</taxon>
        <taxon>Dikarya</taxon>
        <taxon>Basidiomycota</taxon>
        <taxon>Agaricomycotina</taxon>
        <taxon>Agaricomycetes</taxon>
        <taxon>Phallomycetidae</taxon>
        <taxon>Geastrales</taxon>
        <taxon>Sphaerobolaceae</taxon>
        <taxon>Sphaerobolus</taxon>
    </lineage>
</organism>
<sequence length="127" mass="14055">MSNPNGLPFNGDTGWFYIGTNLLAFCIANIFQTHQFHRCLNVKDIPKKNYYSFLLSFVIMVNYFLHIYSTQEVQHSSKATDGSTGNVALPMPGDNAVLSTPTDPGCATFQFAEANTFDSPKTSINSM</sequence>
<feature type="transmembrane region" description="Helical" evidence="1">
    <location>
        <begin position="51"/>
        <end position="68"/>
    </location>
</feature>
<keyword evidence="1" id="KW-1133">Transmembrane helix</keyword>
<dbReference type="AlphaFoldDB" id="A0A0C9V2Z4"/>
<keyword evidence="1" id="KW-0812">Transmembrane</keyword>
<name>A0A0C9V2Z4_SPHS4</name>
<feature type="transmembrane region" description="Helical" evidence="1">
    <location>
        <begin position="14"/>
        <end position="31"/>
    </location>
</feature>
<evidence type="ECO:0000313" key="2">
    <source>
        <dbReference type="EMBL" id="KIJ36097.1"/>
    </source>
</evidence>
<evidence type="ECO:0000313" key="3">
    <source>
        <dbReference type="Proteomes" id="UP000054279"/>
    </source>
</evidence>
<reference evidence="2 3" key="1">
    <citation type="submission" date="2014-06" db="EMBL/GenBank/DDBJ databases">
        <title>Evolutionary Origins and Diversification of the Mycorrhizal Mutualists.</title>
        <authorList>
            <consortium name="DOE Joint Genome Institute"/>
            <consortium name="Mycorrhizal Genomics Consortium"/>
            <person name="Kohler A."/>
            <person name="Kuo A."/>
            <person name="Nagy L.G."/>
            <person name="Floudas D."/>
            <person name="Copeland A."/>
            <person name="Barry K.W."/>
            <person name="Cichocki N."/>
            <person name="Veneault-Fourrey C."/>
            <person name="LaButti K."/>
            <person name="Lindquist E.A."/>
            <person name="Lipzen A."/>
            <person name="Lundell T."/>
            <person name="Morin E."/>
            <person name="Murat C."/>
            <person name="Riley R."/>
            <person name="Ohm R."/>
            <person name="Sun H."/>
            <person name="Tunlid A."/>
            <person name="Henrissat B."/>
            <person name="Grigoriev I.V."/>
            <person name="Hibbett D.S."/>
            <person name="Martin F."/>
        </authorList>
    </citation>
    <scope>NUCLEOTIDE SEQUENCE [LARGE SCALE GENOMIC DNA]</scope>
    <source>
        <strain evidence="2 3">SS14</strain>
    </source>
</reference>
<proteinExistence type="predicted"/>
<gene>
    <name evidence="2" type="ORF">M422DRAFT_51254</name>
</gene>
<protein>
    <submittedName>
        <fullName evidence="2">Uncharacterized protein</fullName>
    </submittedName>
</protein>
<evidence type="ECO:0000256" key="1">
    <source>
        <dbReference type="SAM" id="Phobius"/>
    </source>
</evidence>
<accession>A0A0C9V2Z4</accession>
<dbReference type="Proteomes" id="UP000054279">
    <property type="component" value="Unassembled WGS sequence"/>
</dbReference>
<dbReference type="HOGENOM" id="CLU_1971875_0_0_1"/>
<keyword evidence="3" id="KW-1185">Reference proteome</keyword>